<name>A0ACB1B585_MELEN</name>
<accession>A0ACB1B585</accession>
<organism evidence="1 2">
    <name type="scientific">Meloidogyne enterolobii</name>
    <name type="common">Root-knot nematode worm</name>
    <name type="synonym">Meloidogyne mayaguensis</name>
    <dbReference type="NCBI Taxonomy" id="390850"/>
    <lineage>
        <taxon>Eukaryota</taxon>
        <taxon>Metazoa</taxon>
        <taxon>Ecdysozoa</taxon>
        <taxon>Nematoda</taxon>
        <taxon>Chromadorea</taxon>
        <taxon>Rhabditida</taxon>
        <taxon>Tylenchina</taxon>
        <taxon>Tylenchomorpha</taxon>
        <taxon>Tylenchoidea</taxon>
        <taxon>Meloidogynidae</taxon>
        <taxon>Meloidogyninae</taxon>
        <taxon>Meloidogyne</taxon>
    </lineage>
</organism>
<keyword evidence="2" id="KW-1185">Reference proteome</keyword>
<protein>
    <submittedName>
        <fullName evidence="1">Uncharacterized protein</fullName>
    </submittedName>
</protein>
<sequence>MGIIWLLSRRLIEEQLYNIFRKNQSFRSFMQKELEIDVGEHKLMIQKINEWNELPKQLIPGVYKGKDSTSLKTRIIVNSMNLLFIFKRLNKENHKIDKDYGPIWEEIEQNNLDENNENRTNEEEINVRKEIENNSLPKEIEKLIYEQYKSLKNNKQKENERKLVKRKFPGINIKKKIKKVKSIFSKAFGIKKKSRKRKILKRKIPKTNSLSNKEWMKLIEERIKNPNKIKEIKSDQPKQPKNNNKEKENEHHNSNEDNAESNNNNEINKIQKKKRIIHHGEIEEEISEEEEEDEFKLQHRSRRNKIEKAVDNPETSQTKQLKFSPPQDG</sequence>
<reference evidence="1" key="1">
    <citation type="submission" date="2023-11" db="EMBL/GenBank/DDBJ databases">
        <authorList>
            <person name="Poullet M."/>
        </authorList>
    </citation>
    <scope>NUCLEOTIDE SEQUENCE</scope>
    <source>
        <strain evidence="1">E1834</strain>
    </source>
</reference>
<dbReference type="Proteomes" id="UP001497535">
    <property type="component" value="Unassembled WGS sequence"/>
</dbReference>
<evidence type="ECO:0000313" key="1">
    <source>
        <dbReference type="EMBL" id="CAK5122520.1"/>
    </source>
</evidence>
<dbReference type="EMBL" id="CAVMJV010000187">
    <property type="protein sequence ID" value="CAK5122520.1"/>
    <property type="molecule type" value="Genomic_DNA"/>
</dbReference>
<evidence type="ECO:0000313" key="2">
    <source>
        <dbReference type="Proteomes" id="UP001497535"/>
    </source>
</evidence>
<proteinExistence type="predicted"/>
<comment type="caution">
    <text evidence="1">The sequence shown here is derived from an EMBL/GenBank/DDBJ whole genome shotgun (WGS) entry which is preliminary data.</text>
</comment>
<gene>
    <name evidence="1" type="ORF">MENTE1834_LOCUS47277</name>
</gene>